<evidence type="ECO:0000256" key="8">
    <source>
        <dbReference type="ARBA" id="ARBA00023172"/>
    </source>
</evidence>
<evidence type="ECO:0000256" key="3">
    <source>
        <dbReference type="ARBA" id="ARBA00022763"/>
    </source>
</evidence>
<dbReference type="EMBL" id="JANEYG010000016">
    <property type="protein sequence ID" value="KAJ8919971.1"/>
    <property type="molecule type" value="Genomic_DNA"/>
</dbReference>
<keyword evidence="4" id="KW-0378">Hydrolase</keyword>
<dbReference type="Pfam" id="PF02735">
    <property type="entry name" value="Ku"/>
    <property type="match status" value="1"/>
</dbReference>
<dbReference type="InterPro" id="IPR016194">
    <property type="entry name" value="SPOC-like_C_dom_sf"/>
</dbReference>
<dbReference type="InterPro" id="IPR036465">
    <property type="entry name" value="vWFA_dom_sf"/>
</dbReference>
<dbReference type="GO" id="GO:0003690">
    <property type="term" value="F:double-stranded DNA binding"/>
    <property type="evidence" value="ECO:0007669"/>
    <property type="project" value="TreeGrafter"/>
</dbReference>
<evidence type="ECO:0000256" key="10">
    <source>
        <dbReference type="ARBA" id="ARBA00023242"/>
    </source>
</evidence>
<gene>
    <name evidence="12" type="ORF">NQ315_006501</name>
</gene>
<evidence type="ECO:0000256" key="7">
    <source>
        <dbReference type="ARBA" id="ARBA00023125"/>
    </source>
</evidence>
<evidence type="ECO:0000256" key="2">
    <source>
        <dbReference type="ARBA" id="ARBA00022741"/>
    </source>
</evidence>
<evidence type="ECO:0000256" key="9">
    <source>
        <dbReference type="ARBA" id="ARBA00023204"/>
    </source>
</evidence>
<evidence type="ECO:0000256" key="6">
    <source>
        <dbReference type="ARBA" id="ARBA00022840"/>
    </source>
</evidence>
<dbReference type="GO" id="GO:0005524">
    <property type="term" value="F:ATP binding"/>
    <property type="evidence" value="ECO:0007669"/>
    <property type="project" value="UniProtKB-KW"/>
</dbReference>
<evidence type="ECO:0000313" key="13">
    <source>
        <dbReference type="Proteomes" id="UP001159042"/>
    </source>
</evidence>
<dbReference type="GO" id="GO:0016787">
    <property type="term" value="F:hydrolase activity"/>
    <property type="evidence" value="ECO:0007669"/>
    <property type="project" value="UniProtKB-KW"/>
</dbReference>
<comment type="subcellular location">
    <subcellularLocation>
        <location evidence="1">Nucleus</location>
    </subcellularLocation>
</comment>
<comment type="caution">
    <text evidence="12">The sequence shown here is derived from an EMBL/GenBank/DDBJ whole genome shotgun (WGS) entry which is preliminary data.</text>
</comment>
<keyword evidence="13" id="KW-1185">Reference proteome</keyword>
<dbReference type="GO" id="GO:0006310">
    <property type="term" value="P:DNA recombination"/>
    <property type="evidence" value="ECO:0007669"/>
    <property type="project" value="UniProtKB-KW"/>
</dbReference>
<protein>
    <recommendedName>
        <fullName evidence="11">Ku domain-containing protein</fullName>
    </recommendedName>
</protein>
<dbReference type="SUPFAM" id="SSF100939">
    <property type="entry name" value="SPOC domain-like"/>
    <property type="match status" value="1"/>
</dbReference>
<keyword evidence="9" id="KW-0234">DNA repair</keyword>
<dbReference type="Gene3D" id="3.40.50.410">
    <property type="entry name" value="von Willebrand factor, type A domain"/>
    <property type="match status" value="1"/>
</dbReference>
<keyword evidence="5" id="KW-0347">Helicase</keyword>
<evidence type="ECO:0000256" key="4">
    <source>
        <dbReference type="ARBA" id="ARBA00022801"/>
    </source>
</evidence>
<proteinExistence type="predicted"/>
<keyword evidence="7" id="KW-0238">DNA-binding</keyword>
<dbReference type="Proteomes" id="UP001159042">
    <property type="component" value="Unassembled WGS sequence"/>
</dbReference>
<dbReference type="GO" id="GO:0004386">
    <property type="term" value="F:helicase activity"/>
    <property type="evidence" value="ECO:0007669"/>
    <property type="project" value="UniProtKB-KW"/>
</dbReference>
<evidence type="ECO:0000259" key="11">
    <source>
        <dbReference type="SMART" id="SM00559"/>
    </source>
</evidence>
<dbReference type="PANTHER" id="PTHR12604">
    <property type="entry name" value="KU AUTOANTIGEN DNA HELICASE"/>
    <property type="match status" value="1"/>
</dbReference>
<dbReference type="Gene3D" id="2.40.290.10">
    <property type="match status" value="1"/>
</dbReference>
<feature type="domain" description="Ku" evidence="11">
    <location>
        <begin position="263"/>
        <end position="400"/>
    </location>
</feature>
<dbReference type="GO" id="GO:0043564">
    <property type="term" value="C:Ku70:Ku80 complex"/>
    <property type="evidence" value="ECO:0007669"/>
    <property type="project" value="TreeGrafter"/>
</dbReference>
<keyword evidence="2" id="KW-0547">Nucleotide-binding</keyword>
<dbReference type="AlphaFoldDB" id="A0AAV8W1N1"/>
<dbReference type="GO" id="GO:0042162">
    <property type="term" value="F:telomeric DNA binding"/>
    <property type="evidence" value="ECO:0007669"/>
    <property type="project" value="TreeGrafter"/>
</dbReference>
<dbReference type="GO" id="GO:0006303">
    <property type="term" value="P:double-strand break repair via nonhomologous end joining"/>
    <property type="evidence" value="ECO:0007669"/>
    <property type="project" value="InterPro"/>
</dbReference>
<organism evidence="12 13">
    <name type="scientific">Exocentrus adspersus</name>
    <dbReference type="NCBI Taxonomy" id="1586481"/>
    <lineage>
        <taxon>Eukaryota</taxon>
        <taxon>Metazoa</taxon>
        <taxon>Ecdysozoa</taxon>
        <taxon>Arthropoda</taxon>
        <taxon>Hexapoda</taxon>
        <taxon>Insecta</taxon>
        <taxon>Pterygota</taxon>
        <taxon>Neoptera</taxon>
        <taxon>Endopterygota</taxon>
        <taxon>Coleoptera</taxon>
        <taxon>Polyphaga</taxon>
        <taxon>Cucujiformia</taxon>
        <taxon>Chrysomeloidea</taxon>
        <taxon>Cerambycidae</taxon>
        <taxon>Lamiinae</taxon>
        <taxon>Acanthocinini</taxon>
        <taxon>Exocentrus</taxon>
    </lineage>
</organism>
<keyword evidence="3" id="KW-0227">DNA damage</keyword>
<dbReference type="InterPro" id="IPR006164">
    <property type="entry name" value="DNA_bd_Ku70/Ku80"/>
</dbReference>
<keyword evidence="8" id="KW-0233">DNA recombination</keyword>
<keyword evidence="10" id="KW-0539">Nucleus</keyword>
<keyword evidence="6" id="KW-0067">ATP-binding</keyword>
<name>A0AAV8W1N1_9CUCU</name>
<accession>A0AAV8W1N1</accession>
<dbReference type="SUPFAM" id="SSF53300">
    <property type="entry name" value="vWA-like"/>
    <property type="match status" value="1"/>
</dbReference>
<sequence>MPPPSKKDVGVIIFDVNASNKEEALASLMQIYTHIWLSSTKDLYRVILANTKESRNNKQYKNVYDGNINDPDPQSVLSVVEQAEAEEGDWLEPLLLAVYHLKQASELPGVITLQVLYLTKLDGSSQKVDMTKVEQLINDLREYNIYLYIAGPEVKLPFTITDKADVKEAMENAVVDESKPALVTAKRIVDATDHSVICDLKVGTNLFFSYRNSRGTQPWKVPLSFGSALEIPACTVKILRMDAPFKLSTNAPSSRMVLCDDEKVTVDRTEVVSGIARHGKFVKVDERDMFKVEGPRCFSVLGFTEKKNIPEYYMREGAYCVLPDASKPNDCSQAFYNLVDVLAEQKKYAVVRRVYNSNNKPKFFVLVPQPESEPKSFVMSELPYADDLKQTLKFSDPVITEDAVDEDFEKFFNSIDIWEDSCKLDVPLGPKMIVDLYLSKLANAAASKYLGREFKCQATDVVNMEDKDTNESLQAVRRAWPRPFYYQPPNRTQSNA</sequence>
<evidence type="ECO:0000313" key="12">
    <source>
        <dbReference type="EMBL" id="KAJ8919971.1"/>
    </source>
</evidence>
<evidence type="ECO:0000256" key="5">
    <source>
        <dbReference type="ARBA" id="ARBA00022806"/>
    </source>
</evidence>
<dbReference type="PANTHER" id="PTHR12604:SF4">
    <property type="entry name" value="X-RAY REPAIR CROSS-COMPLEMENTING PROTEIN 5"/>
    <property type="match status" value="1"/>
</dbReference>
<dbReference type="SMART" id="SM00559">
    <property type="entry name" value="Ku78"/>
    <property type="match status" value="1"/>
</dbReference>
<evidence type="ECO:0000256" key="1">
    <source>
        <dbReference type="ARBA" id="ARBA00004123"/>
    </source>
</evidence>
<dbReference type="GO" id="GO:0000723">
    <property type="term" value="P:telomere maintenance"/>
    <property type="evidence" value="ECO:0007669"/>
    <property type="project" value="TreeGrafter"/>
</dbReference>
<reference evidence="12 13" key="1">
    <citation type="journal article" date="2023" name="Insect Mol. Biol.">
        <title>Genome sequencing provides insights into the evolution of gene families encoding plant cell wall-degrading enzymes in longhorned beetles.</title>
        <authorList>
            <person name="Shin N.R."/>
            <person name="Okamura Y."/>
            <person name="Kirsch R."/>
            <person name="Pauchet Y."/>
        </authorList>
    </citation>
    <scope>NUCLEOTIDE SEQUENCE [LARGE SCALE GENOMIC DNA]</scope>
    <source>
        <strain evidence="12">EAD_L_NR</strain>
    </source>
</reference>